<evidence type="ECO:0000313" key="3">
    <source>
        <dbReference type="Proteomes" id="UP000533476"/>
    </source>
</evidence>
<feature type="region of interest" description="Disordered" evidence="1">
    <location>
        <begin position="1"/>
        <end position="60"/>
    </location>
</feature>
<sequence length="60" mass="6679">MERLCNPHGMELSARAGHRERPVPTPVLVGSPVRRLRQSAQPDPLVEREPGKRQIRMGAG</sequence>
<dbReference type="RefSeq" id="WP_169097046.1">
    <property type="nucleotide sequence ID" value="NZ_JABBVZ010000009.1"/>
</dbReference>
<proteinExistence type="predicted"/>
<accession>A0A7Y0L1X6</accession>
<reference evidence="2 3" key="1">
    <citation type="submission" date="2020-04" db="EMBL/GenBank/DDBJ databases">
        <authorList>
            <person name="Zhang R."/>
            <person name="Schippers A."/>
        </authorList>
    </citation>
    <scope>NUCLEOTIDE SEQUENCE [LARGE SCALE GENOMIC DNA]</scope>
    <source>
        <strain evidence="2 3">DSM 109850</strain>
    </source>
</reference>
<dbReference type="AlphaFoldDB" id="A0A7Y0L1X6"/>
<evidence type="ECO:0000256" key="1">
    <source>
        <dbReference type="SAM" id="MobiDB-lite"/>
    </source>
</evidence>
<protein>
    <submittedName>
        <fullName evidence="2">Uncharacterized protein</fullName>
    </submittedName>
</protein>
<comment type="caution">
    <text evidence="2">The sequence shown here is derived from an EMBL/GenBank/DDBJ whole genome shotgun (WGS) entry which is preliminary data.</text>
</comment>
<gene>
    <name evidence="2" type="ORF">HIJ39_04255</name>
</gene>
<organism evidence="2 3">
    <name type="scientific">Sulfobacillus harzensis</name>
    <dbReference type="NCBI Taxonomy" id="2729629"/>
    <lineage>
        <taxon>Bacteria</taxon>
        <taxon>Bacillati</taxon>
        <taxon>Bacillota</taxon>
        <taxon>Clostridia</taxon>
        <taxon>Eubacteriales</taxon>
        <taxon>Clostridiales Family XVII. Incertae Sedis</taxon>
        <taxon>Sulfobacillus</taxon>
    </lineage>
</organism>
<evidence type="ECO:0000313" key="2">
    <source>
        <dbReference type="EMBL" id="NMP21568.1"/>
    </source>
</evidence>
<dbReference type="Proteomes" id="UP000533476">
    <property type="component" value="Unassembled WGS sequence"/>
</dbReference>
<dbReference type="EMBL" id="JABBVZ010000009">
    <property type="protein sequence ID" value="NMP21568.1"/>
    <property type="molecule type" value="Genomic_DNA"/>
</dbReference>
<keyword evidence="3" id="KW-1185">Reference proteome</keyword>
<name>A0A7Y0L1X6_9FIRM</name>